<name>A0ABR2JR52_9EUKA</name>
<comment type="caution">
    <text evidence="1">The sequence shown here is derived from an EMBL/GenBank/DDBJ whole genome shotgun (WGS) entry which is preliminary data.</text>
</comment>
<accession>A0ABR2JR52</accession>
<sequence length="123" mass="15254">MLTFIFEEFNEYEMVKTYYITKSYENELPIDFVYSKNKRYIYFQYCLAVCNEYIDAETECHCDFIQRDKYEDSLVWYANLVPIDQNRKYEYIGTKRTFRVWFTDSKGNEIKPDRFTLFLKLEY</sequence>
<dbReference type="Proteomes" id="UP001470230">
    <property type="component" value="Unassembled WGS sequence"/>
</dbReference>
<keyword evidence="2" id="KW-1185">Reference proteome</keyword>
<protein>
    <submittedName>
        <fullName evidence="1">Uncharacterized protein</fullName>
    </submittedName>
</protein>
<organism evidence="1 2">
    <name type="scientific">Tritrichomonas musculus</name>
    <dbReference type="NCBI Taxonomy" id="1915356"/>
    <lineage>
        <taxon>Eukaryota</taxon>
        <taxon>Metamonada</taxon>
        <taxon>Parabasalia</taxon>
        <taxon>Tritrichomonadida</taxon>
        <taxon>Tritrichomonadidae</taxon>
        <taxon>Tritrichomonas</taxon>
    </lineage>
</organism>
<proteinExistence type="predicted"/>
<evidence type="ECO:0000313" key="2">
    <source>
        <dbReference type="Proteomes" id="UP001470230"/>
    </source>
</evidence>
<gene>
    <name evidence="1" type="ORF">M9Y10_004000</name>
</gene>
<dbReference type="EMBL" id="JAPFFF010000010">
    <property type="protein sequence ID" value="KAK8881266.1"/>
    <property type="molecule type" value="Genomic_DNA"/>
</dbReference>
<reference evidence="1 2" key="1">
    <citation type="submission" date="2024-04" db="EMBL/GenBank/DDBJ databases">
        <title>Tritrichomonas musculus Genome.</title>
        <authorList>
            <person name="Alves-Ferreira E."/>
            <person name="Grigg M."/>
            <person name="Lorenzi H."/>
            <person name="Galac M."/>
        </authorList>
    </citation>
    <scope>NUCLEOTIDE SEQUENCE [LARGE SCALE GENOMIC DNA]</scope>
    <source>
        <strain evidence="1 2">EAF2021</strain>
    </source>
</reference>
<evidence type="ECO:0000313" key="1">
    <source>
        <dbReference type="EMBL" id="KAK8881266.1"/>
    </source>
</evidence>